<dbReference type="SUPFAM" id="SSF82171">
    <property type="entry name" value="DPP6 N-terminal domain-like"/>
    <property type="match status" value="1"/>
</dbReference>
<dbReference type="EMBL" id="SPUK01000009">
    <property type="protein sequence ID" value="TQV94564.1"/>
    <property type="molecule type" value="Genomic_DNA"/>
</dbReference>
<dbReference type="InterPro" id="IPR016706">
    <property type="entry name" value="Cleav_polyA_spec_factor_su5"/>
</dbReference>
<accession>A0A545UYL0</accession>
<gene>
    <name evidence="2" type="ORF">IF1G_06575</name>
</gene>
<keyword evidence="3" id="KW-1185">Reference proteome</keyword>
<name>A0A545UYL0_9HYPO</name>
<feature type="compositionally biased region" description="Basic and acidic residues" evidence="1">
    <location>
        <begin position="664"/>
        <end position="675"/>
    </location>
</feature>
<protein>
    <submittedName>
        <fullName evidence="2">WD40 domain-containing protein</fullName>
    </submittedName>
</protein>
<dbReference type="PANTHER" id="PTHR13047">
    <property type="entry name" value="PRE-MRNA CLEAVAGE FACTOR IM, 25KD SUBUNIT"/>
    <property type="match status" value="1"/>
</dbReference>
<evidence type="ECO:0000313" key="2">
    <source>
        <dbReference type="EMBL" id="TQV94564.1"/>
    </source>
</evidence>
<dbReference type="Pfam" id="PF13869">
    <property type="entry name" value="NUDIX_2"/>
    <property type="match status" value="1"/>
</dbReference>
<reference evidence="2 3" key="1">
    <citation type="journal article" date="2019" name="Appl. Microbiol. Biotechnol.">
        <title>Genome sequence of Isaria javanica and comparative genome analysis insights into family S53 peptidase evolution in fungal entomopathogens.</title>
        <authorList>
            <person name="Lin R."/>
            <person name="Zhang X."/>
            <person name="Xin B."/>
            <person name="Zou M."/>
            <person name="Gao Y."/>
            <person name="Qin F."/>
            <person name="Hu Q."/>
            <person name="Xie B."/>
            <person name="Cheng X."/>
        </authorList>
    </citation>
    <scope>NUCLEOTIDE SEQUENCE [LARGE SCALE GENOMIC DNA]</scope>
    <source>
        <strain evidence="2 3">IJ1G</strain>
    </source>
</reference>
<dbReference type="CDD" id="cd18871">
    <property type="entry name" value="NUDIX_Cfim25_Nudt21"/>
    <property type="match status" value="1"/>
</dbReference>
<dbReference type="Gene3D" id="2.130.10.10">
    <property type="entry name" value="YVTN repeat-like/Quinoprotein amine dehydrogenase"/>
    <property type="match status" value="1"/>
</dbReference>
<dbReference type="OrthoDB" id="308690at2759"/>
<dbReference type="STRING" id="43265.A0A545UYL0"/>
<evidence type="ECO:0000313" key="3">
    <source>
        <dbReference type="Proteomes" id="UP000315783"/>
    </source>
</evidence>
<proteinExistence type="predicted"/>
<feature type="region of interest" description="Disordered" evidence="1">
    <location>
        <begin position="657"/>
        <end position="698"/>
    </location>
</feature>
<organism evidence="2 3">
    <name type="scientific">Cordyceps javanica</name>
    <dbReference type="NCBI Taxonomy" id="43265"/>
    <lineage>
        <taxon>Eukaryota</taxon>
        <taxon>Fungi</taxon>
        <taxon>Dikarya</taxon>
        <taxon>Ascomycota</taxon>
        <taxon>Pezizomycotina</taxon>
        <taxon>Sordariomycetes</taxon>
        <taxon>Hypocreomycetidae</taxon>
        <taxon>Hypocreales</taxon>
        <taxon>Cordycipitaceae</taxon>
        <taxon>Cordyceps</taxon>
    </lineage>
</organism>
<dbReference type="AlphaFoldDB" id="A0A545UYL0"/>
<dbReference type="GO" id="GO:0003729">
    <property type="term" value="F:mRNA binding"/>
    <property type="evidence" value="ECO:0007669"/>
    <property type="project" value="InterPro"/>
</dbReference>
<sequence length="698" mass="77629">MSTIPVGTVQSGNPPVLPLDFNANQPPKVRVYPFSNYTFGVKETQPEEDPSVIARLKRLEEHYAEHGMRRTCEGILVCHEHNQPHILMLQIANAFFKLPGDYLRPEDDEIEGFKARLDERLAPVGRLGEDEKDGEWEIGECLSQWWRPNFETFMYPFVPAHVTRPKECKKIYLIHLPKNKVLSVPKNMKLLAVPLFELYENSGRYGPQLSAIPHILSRYNFEFVDEDGKVVKVTPGDGSKAGDQPPKTKVLVGDDTDMKEENGTTSIDSPFHAAISSPLLPGETANIARFGSRDSEVLVCSLSGLKLAIFNLSTSKVVEVANPKFHHPNSVGRSYSVRPQTEHLAVLTRLNGKDFVSIHHPVSRQVQKAWAVETVDAQAVCWTPDGKWLMLWEAAAHGHKLVVHTADGQHFRTITGANLSDSPDISLELGIKACQSSHTSDLCAIGDHSRGIVILQTDSWRSKGAFTHPVTIVPQDTLHVWQEQLNTSRDGQTVHTFQRATQPISPPGVPSDGKTIEAKPGCSSLAFDASSTLLATKLDDAPCTIWIWDIAAAELRAVLVFHSVVTFAWHKHLRELLLITSQDESRQGLSYLWDPLLQGPTPVVPEEFISVKNSVGAPIKAQISWINTDLDYPLALLSTAQQYRVLSLGEGDQVPETWQGASKWDNETPRKREFDPDISDISIDDGAPVEDTFSFRKT</sequence>
<dbReference type="GO" id="GO:0031124">
    <property type="term" value="P:mRNA 3'-end processing"/>
    <property type="evidence" value="ECO:0007669"/>
    <property type="project" value="InterPro"/>
</dbReference>
<dbReference type="InterPro" id="IPR015943">
    <property type="entry name" value="WD40/YVTN_repeat-like_dom_sf"/>
</dbReference>
<dbReference type="FunFam" id="3.90.79.10:FF:000005">
    <property type="entry name" value="Cleavage and polyadenylation specificity factor subunit 5"/>
    <property type="match status" value="1"/>
</dbReference>
<dbReference type="GO" id="GO:0005849">
    <property type="term" value="C:mRNA cleavage factor complex"/>
    <property type="evidence" value="ECO:0007669"/>
    <property type="project" value="InterPro"/>
</dbReference>
<dbReference type="Proteomes" id="UP000315783">
    <property type="component" value="Unassembled WGS sequence"/>
</dbReference>
<evidence type="ECO:0000256" key="1">
    <source>
        <dbReference type="SAM" id="MobiDB-lite"/>
    </source>
</evidence>
<comment type="caution">
    <text evidence="2">The sequence shown here is derived from an EMBL/GenBank/DDBJ whole genome shotgun (WGS) entry which is preliminary data.</text>
</comment>
<dbReference type="Gene3D" id="3.90.79.10">
    <property type="entry name" value="Nucleoside Triphosphate Pyrophosphohydrolase"/>
    <property type="match status" value="1"/>
</dbReference>